<evidence type="ECO:0000313" key="3">
    <source>
        <dbReference type="Proteomes" id="UP000886998"/>
    </source>
</evidence>
<evidence type="ECO:0000313" key="2">
    <source>
        <dbReference type="EMBL" id="GFY41379.1"/>
    </source>
</evidence>
<sequence length="69" mass="7912">MISQRWKFASLVLSFEVAMIIVYTFFVSYDDDAMGPKINASMPQERNSIQDYYPNLPYALSVQQLLAGQ</sequence>
<keyword evidence="1" id="KW-0812">Transmembrane</keyword>
<feature type="transmembrane region" description="Helical" evidence="1">
    <location>
        <begin position="6"/>
        <end position="27"/>
    </location>
</feature>
<reference evidence="2" key="1">
    <citation type="submission" date="2020-08" db="EMBL/GenBank/DDBJ databases">
        <title>Multicomponent nature underlies the extraordinary mechanical properties of spider dragline silk.</title>
        <authorList>
            <person name="Kono N."/>
            <person name="Nakamura H."/>
            <person name="Mori M."/>
            <person name="Yoshida Y."/>
            <person name="Ohtoshi R."/>
            <person name="Malay A.D."/>
            <person name="Moran D.A.P."/>
            <person name="Tomita M."/>
            <person name="Numata K."/>
            <person name="Arakawa K."/>
        </authorList>
    </citation>
    <scope>NUCLEOTIDE SEQUENCE</scope>
</reference>
<protein>
    <submittedName>
        <fullName evidence="2">Uncharacterized protein</fullName>
    </submittedName>
</protein>
<keyword evidence="1" id="KW-0472">Membrane</keyword>
<dbReference type="OrthoDB" id="6435695at2759"/>
<comment type="caution">
    <text evidence="2">The sequence shown here is derived from an EMBL/GenBank/DDBJ whole genome shotgun (WGS) entry which is preliminary data.</text>
</comment>
<proteinExistence type="predicted"/>
<keyword evidence="3" id="KW-1185">Reference proteome</keyword>
<organism evidence="2 3">
    <name type="scientific">Trichonephila inaurata madagascariensis</name>
    <dbReference type="NCBI Taxonomy" id="2747483"/>
    <lineage>
        <taxon>Eukaryota</taxon>
        <taxon>Metazoa</taxon>
        <taxon>Ecdysozoa</taxon>
        <taxon>Arthropoda</taxon>
        <taxon>Chelicerata</taxon>
        <taxon>Arachnida</taxon>
        <taxon>Araneae</taxon>
        <taxon>Araneomorphae</taxon>
        <taxon>Entelegynae</taxon>
        <taxon>Araneoidea</taxon>
        <taxon>Nephilidae</taxon>
        <taxon>Trichonephila</taxon>
        <taxon>Trichonephila inaurata</taxon>
    </lineage>
</organism>
<name>A0A8X6WU58_9ARAC</name>
<gene>
    <name evidence="2" type="ORF">TNIN_201821</name>
</gene>
<dbReference type="EMBL" id="BMAV01002466">
    <property type="protein sequence ID" value="GFY41379.1"/>
    <property type="molecule type" value="Genomic_DNA"/>
</dbReference>
<dbReference type="Proteomes" id="UP000886998">
    <property type="component" value="Unassembled WGS sequence"/>
</dbReference>
<keyword evidence="1" id="KW-1133">Transmembrane helix</keyword>
<dbReference type="AlphaFoldDB" id="A0A8X6WU58"/>
<evidence type="ECO:0000256" key="1">
    <source>
        <dbReference type="SAM" id="Phobius"/>
    </source>
</evidence>
<accession>A0A8X6WU58</accession>